<name>A0ABR0PGK5_GOSAR</name>
<keyword evidence="2" id="KW-1185">Reference proteome</keyword>
<protein>
    <submittedName>
        <fullName evidence="1">Uncharacterized protein</fullName>
    </submittedName>
</protein>
<dbReference type="Proteomes" id="UP001358586">
    <property type="component" value="Chromosome 7"/>
</dbReference>
<reference evidence="1 2" key="1">
    <citation type="submission" date="2023-03" db="EMBL/GenBank/DDBJ databases">
        <title>WGS of Gossypium arboreum.</title>
        <authorList>
            <person name="Yu D."/>
        </authorList>
    </citation>
    <scope>NUCLEOTIDE SEQUENCE [LARGE SCALE GENOMIC DNA]</scope>
    <source>
        <tissue evidence="1">Leaf</tissue>
    </source>
</reference>
<organism evidence="1 2">
    <name type="scientific">Gossypium arboreum</name>
    <name type="common">Tree cotton</name>
    <name type="synonym">Gossypium nanking</name>
    <dbReference type="NCBI Taxonomy" id="29729"/>
    <lineage>
        <taxon>Eukaryota</taxon>
        <taxon>Viridiplantae</taxon>
        <taxon>Streptophyta</taxon>
        <taxon>Embryophyta</taxon>
        <taxon>Tracheophyta</taxon>
        <taxon>Spermatophyta</taxon>
        <taxon>Magnoliopsida</taxon>
        <taxon>eudicotyledons</taxon>
        <taxon>Gunneridae</taxon>
        <taxon>Pentapetalae</taxon>
        <taxon>rosids</taxon>
        <taxon>malvids</taxon>
        <taxon>Malvales</taxon>
        <taxon>Malvaceae</taxon>
        <taxon>Malvoideae</taxon>
        <taxon>Gossypium</taxon>
    </lineage>
</organism>
<proteinExistence type="predicted"/>
<accession>A0ABR0PGK5</accession>
<comment type="caution">
    <text evidence="1">The sequence shown here is derived from an EMBL/GenBank/DDBJ whole genome shotgun (WGS) entry which is preliminary data.</text>
</comment>
<evidence type="ECO:0000313" key="1">
    <source>
        <dbReference type="EMBL" id="KAK5820396.1"/>
    </source>
</evidence>
<gene>
    <name evidence="1" type="ORF">PVK06_025443</name>
</gene>
<evidence type="ECO:0000313" key="2">
    <source>
        <dbReference type="Proteomes" id="UP001358586"/>
    </source>
</evidence>
<dbReference type="EMBL" id="JARKNE010000007">
    <property type="protein sequence ID" value="KAK5820396.1"/>
    <property type="molecule type" value="Genomic_DNA"/>
</dbReference>
<sequence>MRRGESGRRAAVVSKVKRVWSLCCAAIRGMGDVRWPKAALGAQFGSVALAETLKGQLTVWLSPPHPPN</sequence>